<evidence type="ECO:0000313" key="2">
    <source>
        <dbReference type="EMBL" id="EGW34208.1"/>
    </source>
</evidence>
<name>G3AHP4_SPAPN</name>
<dbReference type="PROSITE" id="PS51257">
    <property type="entry name" value="PROKAR_LIPOPROTEIN"/>
    <property type="match status" value="1"/>
</dbReference>
<evidence type="ECO:0000256" key="1">
    <source>
        <dbReference type="SAM" id="MobiDB-lite"/>
    </source>
</evidence>
<sequence>MSLFGTKKKESSRRSSVASNSSSSCKESFASFDEKKDYVRRCSLKKHKSKPQPYTFCLGK</sequence>
<dbReference type="RefSeq" id="XP_007373792.1">
    <property type="nucleotide sequence ID" value="XM_007373730.1"/>
</dbReference>
<gene>
    <name evidence="2" type="ORF">SPAPADRAFT_59641</name>
</gene>
<evidence type="ECO:0000313" key="3">
    <source>
        <dbReference type="Proteomes" id="UP000000709"/>
    </source>
</evidence>
<protein>
    <submittedName>
        <fullName evidence="2">Uncharacterized protein</fullName>
    </submittedName>
</protein>
<feature type="compositionally biased region" description="Low complexity" evidence="1">
    <location>
        <begin position="14"/>
        <end position="30"/>
    </location>
</feature>
<reference evidence="2 3" key="1">
    <citation type="journal article" date="2011" name="Proc. Natl. Acad. Sci. U.S.A.">
        <title>Comparative genomics of xylose-fermenting fungi for enhanced biofuel production.</title>
        <authorList>
            <person name="Wohlbach D.J."/>
            <person name="Kuo A."/>
            <person name="Sato T.K."/>
            <person name="Potts K.M."/>
            <person name="Salamov A.A."/>
            <person name="LaButti K.M."/>
            <person name="Sun H."/>
            <person name="Clum A."/>
            <person name="Pangilinan J.L."/>
            <person name="Lindquist E.A."/>
            <person name="Lucas S."/>
            <person name="Lapidus A."/>
            <person name="Jin M."/>
            <person name="Gunawan C."/>
            <person name="Balan V."/>
            <person name="Dale B.E."/>
            <person name="Jeffries T.W."/>
            <person name="Zinkel R."/>
            <person name="Barry K.W."/>
            <person name="Grigoriev I.V."/>
            <person name="Gasch A.P."/>
        </authorList>
    </citation>
    <scope>NUCLEOTIDE SEQUENCE [LARGE SCALE GENOMIC DNA]</scope>
    <source>
        <strain evidence="3">NRRL Y-27907 / 11-Y1</strain>
    </source>
</reference>
<accession>G3AHP4</accession>
<feature type="region of interest" description="Disordered" evidence="1">
    <location>
        <begin position="1"/>
        <end position="30"/>
    </location>
</feature>
<organism evidence="3">
    <name type="scientific">Spathaspora passalidarum (strain NRRL Y-27907 / 11-Y1)</name>
    <dbReference type="NCBI Taxonomy" id="619300"/>
    <lineage>
        <taxon>Eukaryota</taxon>
        <taxon>Fungi</taxon>
        <taxon>Dikarya</taxon>
        <taxon>Ascomycota</taxon>
        <taxon>Saccharomycotina</taxon>
        <taxon>Pichiomycetes</taxon>
        <taxon>Debaryomycetaceae</taxon>
        <taxon>Spathaspora</taxon>
    </lineage>
</organism>
<proteinExistence type="predicted"/>
<dbReference type="OMA" id="FDEKQEY"/>
<dbReference type="GeneID" id="18872999"/>
<keyword evidence="3" id="KW-1185">Reference proteome</keyword>
<dbReference type="AlphaFoldDB" id="G3AHP4"/>
<dbReference type="KEGG" id="spaa:SPAPADRAFT_59641"/>
<dbReference type="InParanoid" id="G3AHP4"/>
<dbReference type="Proteomes" id="UP000000709">
    <property type="component" value="Unassembled WGS sequence"/>
</dbReference>
<dbReference type="EMBL" id="GL996500">
    <property type="protein sequence ID" value="EGW34208.1"/>
    <property type="molecule type" value="Genomic_DNA"/>
</dbReference>
<dbReference type="HOGENOM" id="CLU_199937_0_0_1"/>